<dbReference type="InterPro" id="IPR042566">
    <property type="entry name" value="L1_C"/>
</dbReference>
<evidence type="ECO:0000313" key="2">
    <source>
        <dbReference type="EMBL" id="RXN05157.1"/>
    </source>
</evidence>
<dbReference type="AlphaFoldDB" id="A0A498LHG6"/>
<organism evidence="2 3">
    <name type="scientific">Labeo rohita</name>
    <name type="common">Indian major carp</name>
    <name type="synonym">Cyprinus rohita</name>
    <dbReference type="NCBI Taxonomy" id="84645"/>
    <lineage>
        <taxon>Eukaryota</taxon>
        <taxon>Metazoa</taxon>
        <taxon>Chordata</taxon>
        <taxon>Craniata</taxon>
        <taxon>Vertebrata</taxon>
        <taxon>Euteleostomi</taxon>
        <taxon>Actinopterygii</taxon>
        <taxon>Neopterygii</taxon>
        <taxon>Teleostei</taxon>
        <taxon>Ostariophysi</taxon>
        <taxon>Cypriniformes</taxon>
        <taxon>Cyprinidae</taxon>
        <taxon>Labeoninae</taxon>
        <taxon>Labeonini</taxon>
        <taxon>Labeo</taxon>
    </lineage>
</organism>
<reference evidence="2 3" key="1">
    <citation type="submission" date="2018-03" db="EMBL/GenBank/DDBJ databases">
        <title>Draft genome sequence of Rohu Carp (Labeo rohita).</title>
        <authorList>
            <person name="Das P."/>
            <person name="Kushwaha B."/>
            <person name="Joshi C.G."/>
            <person name="Kumar D."/>
            <person name="Nagpure N.S."/>
            <person name="Sahoo L."/>
            <person name="Das S.P."/>
            <person name="Bit A."/>
            <person name="Patnaik S."/>
            <person name="Meher P.K."/>
            <person name="Jayasankar P."/>
            <person name="Koringa P.G."/>
            <person name="Patel N.V."/>
            <person name="Hinsu A.T."/>
            <person name="Kumar R."/>
            <person name="Pandey M."/>
            <person name="Agarwal S."/>
            <person name="Srivastava S."/>
            <person name="Singh M."/>
            <person name="Iquebal M.A."/>
            <person name="Jaiswal S."/>
            <person name="Angadi U.B."/>
            <person name="Kumar N."/>
            <person name="Raza M."/>
            <person name="Shah T.M."/>
            <person name="Rai A."/>
            <person name="Jena J.K."/>
        </authorList>
    </citation>
    <scope>NUCLEOTIDE SEQUENCE [LARGE SCALE GENOMIC DNA]</scope>
    <source>
        <strain evidence="2">DASCIFA01</strain>
        <tissue evidence="2">Testis</tissue>
    </source>
</reference>
<dbReference type="InterPro" id="IPR004244">
    <property type="entry name" value="Transposase_22"/>
</dbReference>
<keyword evidence="3" id="KW-1185">Reference proteome</keyword>
<proteinExistence type="predicted"/>
<dbReference type="Gene3D" id="3.30.70.1820">
    <property type="entry name" value="L1 transposable element, RRM domain"/>
    <property type="match status" value="1"/>
</dbReference>
<dbReference type="Proteomes" id="UP000290572">
    <property type="component" value="Unassembled WGS sequence"/>
</dbReference>
<dbReference type="Gene3D" id="3.30.250.20">
    <property type="entry name" value="L1 transposable element, C-terminal domain"/>
    <property type="match status" value="1"/>
</dbReference>
<keyword evidence="1" id="KW-0175">Coiled coil</keyword>
<protein>
    <submittedName>
        <fullName evidence="2">LINE-1 type transposase domain-containing 1</fullName>
    </submittedName>
</protein>
<gene>
    <name evidence="2" type="ORF">ROHU_033578</name>
</gene>
<dbReference type="EMBL" id="QBIY01013418">
    <property type="protein sequence ID" value="RXN05157.1"/>
    <property type="molecule type" value="Genomic_DNA"/>
</dbReference>
<comment type="caution">
    <text evidence="2">The sequence shown here is derived from an EMBL/GenBank/DDBJ whole genome shotgun (WGS) entry which is preliminary data.</text>
</comment>
<sequence>MSQLINELTKQRASIKEDISALIQESMVPLQASVNALTESLASFQTRLCAAETLASDNFSTLAAAEKTIKTLKEQNATLMDRVDDLENRSRRANLRILNVPENSEKGQSTVKFVSEMLMEVMGQDVFEKPPELERAHRSLGPKPQEGRPPRPLVICFHRFQEKEKALRWARQNEAKYKGSTLRIYPDISADLARKRATFKNIKQLLYQKNVRFQLLHPARLRVRYDDDTFLFNTPEEAQHFYDQRFATRE</sequence>
<accession>A0A498LHG6</accession>
<name>A0A498LHG6_LABRO</name>
<feature type="coiled-coil region" evidence="1">
    <location>
        <begin position="62"/>
        <end position="96"/>
    </location>
</feature>
<evidence type="ECO:0000256" key="1">
    <source>
        <dbReference type="SAM" id="Coils"/>
    </source>
</evidence>
<evidence type="ECO:0000313" key="3">
    <source>
        <dbReference type="Proteomes" id="UP000290572"/>
    </source>
</evidence>
<dbReference type="PANTHER" id="PTHR11505">
    <property type="entry name" value="L1 TRANSPOSABLE ELEMENT-RELATED"/>
    <property type="match status" value="1"/>
</dbReference>